<comment type="caution">
    <text evidence="1">The sequence shown here is derived from an EMBL/GenBank/DDBJ whole genome shotgun (WGS) entry which is preliminary data.</text>
</comment>
<sequence length="164" mass="18119">LRYNFIIVIGGVAQMAECLLSMREFLFSSLRYSFVIVIGGVAQMAECPLSMREVLYSNLRFGFVIAIGGVAQMAERSLCMREVPGSIPGASNLYFLCELHICAQFLFSSLRCSFVIAFGGVVHKARKNRYGNYHLANILKILATPVAGKELMHPTKKGVNVFVS</sequence>
<feature type="non-terminal residue" evidence="1">
    <location>
        <position position="1"/>
    </location>
</feature>
<dbReference type="AntiFam" id="ANF00010">
    <property type="entry name" value="tRNA translation"/>
</dbReference>
<reference evidence="1" key="1">
    <citation type="submission" date="2020-08" db="EMBL/GenBank/DDBJ databases">
        <title>Genome sequencing and assembly of the red palm weevil Rhynchophorus ferrugineus.</title>
        <authorList>
            <person name="Dias G.B."/>
            <person name="Bergman C.M."/>
            <person name="Manee M."/>
        </authorList>
    </citation>
    <scope>NUCLEOTIDE SEQUENCE</scope>
    <source>
        <strain evidence="1">AA-2017</strain>
        <tissue evidence="1">Whole larva</tissue>
    </source>
</reference>
<organism evidence="1 2">
    <name type="scientific">Rhynchophorus ferrugineus</name>
    <name type="common">Red palm weevil</name>
    <name type="synonym">Curculio ferrugineus</name>
    <dbReference type="NCBI Taxonomy" id="354439"/>
    <lineage>
        <taxon>Eukaryota</taxon>
        <taxon>Metazoa</taxon>
        <taxon>Ecdysozoa</taxon>
        <taxon>Arthropoda</taxon>
        <taxon>Hexapoda</taxon>
        <taxon>Insecta</taxon>
        <taxon>Pterygota</taxon>
        <taxon>Neoptera</taxon>
        <taxon>Endopterygota</taxon>
        <taxon>Coleoptera</taxon>
        <taxon>Polyphaga</taxon>
        <taxon>Cucujiformia</taxon>
        <taxon>Curculionidae</taxon>
        <taxon>Dryophthorinae</taxon>
        <taxon>Rhynchophorus</taxon>
    </lineage>
</organism>
<proteinExistence type="predicted"/>
<dbReference type="AlphaFoldDB" id="A0A834MB90"/>
<name>A0A834MB90_RHYFE</name>
<dbReference type="EMBL" id="JAACXV010010751">
    <property type="protein sequence ID" value="KAF7275341.1"/>
    <property type="molecule type" value="Genomic_DNA"/>
</dbReference>
<dbReference type="Proteomes" id="UP000625711">
    <property type="component" value="Unassembled WGS sequence"/>
</dbReference>
<accession>A0A834MB90</accession>
<keyword evidence="2" id="KW-1185">Reference proteome</keyword>
<protein>
    <submittedName>
        <fullName evidence="1">Uncharacterized protein</fullName>
    </submittedName>
</protein>
<evidence type="ECO:0000313" key="2">
    <source>
        <dbReference type="Proteomes" id="UP000625711"/>
    </source>
</evidence>
<dbReference type="OrthoDB" id="8333672at2759"/>
<gene>
    <name evidence="1" type="ORF">GWI33_011848</name>
</gene>
<evidence type="ECO:0000313" key="1">
    <source>
        <dbReference type="EMBL" id="KAF7275341.1"/>
    </source>
</evidence>